<dbReference type="RefSeq" id="WP_103231919.1">
    <property type="nucleotide sequence ID" value="NZ_PPEG02000009.1"/>
</dbReference>
<dbReference type="PANTHER" id="PTHR43792">
    <property type="entry name" value="GNAT FAMILY, PUTATIVE (AFU_ORTHOLOGUE AFUA_3G00765)-RELATED-RELATED"/>
    <property type="match status" value="1"/>
</dbReference>
<dbReference type="InterPro" id="IPR016181">
    <property type="entry name" value="Acyl_CoA_acyltransferase"/>
</dbReference>
<comment type="caution">
    <text evidence="2">The sequence shown here is derived from an EMBL/GenBank/DDBJ whole genome shotgun (WGS) entry which is preliminary data.</text>
</comment>
<dbReference type="SUPFAM" id="SSF55729">
    <property type="entry name" value="Acyl-CoA N-acyltransferases (Nat)"/>
    <property type="match status" value="1"/>
</dbReference>
<gene>
    <name evidence="2" type="ORF">C1634_020970</name>
</gene>
<dbReference type="EMBL" id="PPEG02000009">
    <property type="protein sequence ID" value="PWN59076.1"/>
    <property type="molecule type" value="Genomic_DNA"/>
</dbReference>
<dbReference type="Pfam" id="PF13302">
    <property type="entry name" value="Acetyltransf_3"/>
    <property type="match status" value="1"/>
</dbReference>
<dbReference type="GO" id="GO:0008999">
    <property type="term" value="F:protein-N-terminal-alanine acetyltransferase activity"/>
    <property type="evidence" value="ECO:0007669"/>
    <property type="project" value="TreeGrafter"/>
</dbReference>
<accession>A0A316WG09</accession>
<dbReference type="Gene3D" id="3.40.630.30">
    <property type="match status" value="1"/>
</dbReference>
<reference evidence="2 3" key="1">
    <citation type="submission" date="2018-04" db="EMBL/GenBank/DDBJ databases">
        <title>Chryseobacterium oncorhynchi 701B-08T from rainbow trout, and Chryseobacterium viscerum 687B-08T from diseased fish.</title>
        <authorList>
            <person name="Jeong J.-J."/>
            <person name="Lee Y.J."/>
            <person name="Pathiraja D."/>
            <person name="Park B."/>
            <person name="Choi I.-G."/>
            <person name="Kim K.D."/>
        </authorList>
    </citation>
    <scope>NUCLEOTIDE SEQUENCE [LARGE SCALE GENOMIC DNA]</scope>
    <source>
        <strain evidence="2 3">687B-08</strain>
    </source>
</reference>
<keyword evidence="2" id="KW-0808">Transferase</keyword>
<feature type="domain" description="N-acetyltransferase" evidence="1">
    <location>
        <begin position="17"/>
        <end position="164"/>
    </location>
</feature>
<dbReference type="InterPro" id="IPR000182">
    <property type="entry name" value="GNAT_dom"/>
</dbReference>
<dbReference type="PROSITE" id="PS51186">
    <property type="entry name" value="GNAT"/>
    <property type="match status" value="1"/>
</dbReference>
<evidence type="ECO:0000313" key="2">
    <source>
        <dbReference type="EMBL" id="PWN59076.1"/>
    </source>
</evidence>
<proteinExistence type="predicted"/>
<dbReference type="GO" id="GO:0005737">
    <property type="term" value="C:cytoplasm"/>
    <property type="evidence" value="ECO:0007669"/>
    <property type="project" value="TreeGrafter"/>
</dbReference>
<evidence type="ECO:0000259" key="1">
    <source>
        <dbReference type="PROSITE" id="PS51186"/>
    </source>
</evidence>
<evidence type="ECO:0000313" key="3">
    <source>
        <dbReference type="Proteomes" id="UP000236413"/>
    </source>
</evidence>
<name>A0A316WG09_9FLAO</name>
<dbReference type="InterPro" id="IPR051531">
    <property type="entry name" value="N-acetyltransferase"/>
</dbReference>
<dbReference type="AlphaFoldDB" id="A0A316WG09"/>
<dbReference type="PANTHER" id="PTHR43792:SF9">
    <property type="entry name" value="RIBOSOMAL-PROTEIN-ALANINE ACETYLTRANSFERASE"/>
    <property type="match status" value="1"/>
</dbReference>
<dbReference type="Proteomes" id="UP000236413">
    <property type="component" value="Unassembled WGS sequence"/>
</dbReference>
<sequence>MNLPPYSDFPTIIGDTIVLRKIESSDVPDIISISYYDAVAAASVDEAVAMQDKINADYAKGDSIHWGIADKFSNKIVGTCGYYRGLDQGEGELGCVLLPQYYGRGYMTQAMKMAVQFGLETIQLTHIGAITSKDNESAIKLMERLNFVKIADLPDNEIEYQYITS</sequence>
<protein>
    <submittedName>
        <fullName evidence="2">N-acetyltransferase</fullName>
    </submittedName>
</protein>
<organism evidence="2 3">
    <name type="scientific">Chryseobacterium viscerum</name>
    <dbReference type="NCBI Taxonomy" id="1037377"/>
    <lineage>
        <taxon>Bacteria</taxon>
        <taxon>Pseudomonadati</taxon>
        <taxon>Bacteroidota</taxon>
        <taxon>Flavobacteriia</taxon>
        <taxon>Flavobacteriales</taxon>
        <taxon>Weeksellaceae</taxon>
        <taxon>Chryseobacterium group</taxon>
        <taxon>Chryseobacterium</taxon>
    </lineage>
</organism>
<dbReference type="CDD" id="cd04301">
    <property type="entry name" value="NAT_SF"/>
    <property type="match status" value="1"/>
</dbReference>